<dbReference type="Pfam" id="PF13409">
    <property type="entry name" value="GST_N_2"/>
    <property type="match status" value="1"/>
</dbReference>
<dbReference type="GO" id="GO:0016740">
    <property type="term" value="F:transferase activity"/>
    <property type="evidence" value="ECO:0007669"/>
    <property type="project" value="UniProtKB-KW"/>
</dbReference>
<sequence>MRARMALIDAGITFEVREISLRNKPASMIKLSPKGTVPVLLRPDGSVLEQSLDIMLWAYRTQPVPHRVIWGDRFDGIDASMLAWIRLNDDVFKKILDAYKYPERYPTQSKEDSLKQALDIYLMPIEKELSKNPFLMGNQLSLVDIALFPFVRQFMRADEQGFMDLKLESIDRWMTFFQTSEMFNLSMVKYPTWLES</sequence>
<dbReference type="InterPro" id="IPR050983">
    <property type="entry name" value="GST_Omega/HSP26"/>
</dbReference>
<dbReference type="Gene3D" id="1.20.1050.10">
    <property type="match status" value="1"/>
</dbReference>
<dbReference type="PANTHER" id="PTHR43968:SF6">
    <property type="entry name" value="GLUTATHIONE S-TRANSFERASE OMEGA"/>
    <property type="match status" value="1"/>
</dbReference>
<keyword evidence="3" id="KW-0808">Transferase</keyword>
<feature type="domain" description="GST C-terminal" evidence="2">
    <location>
        <begin position="74"/>
        <end position="196"/>
    </location>
</feature>
<dbReference type="PROSITE" id="PS50405">
    <property type="entry name" value="GST_CTER"/>
    <property type="match status" value="1"/>
</dbReference>
<dbReference type="InterPro" id="IPR036282">
    <property type="entry name" value="Glutathione-S-Trfase_C_sf"/>
</dbReference>
<evidence type="ECO:0000259" key="1">
    <source>
        <dbReference type="PROSITE" id="PS50404"/>
    </source>
</evidence>
<gene>
    <name evidence="3" type="ORF">SAMN06296008_10762</name>
</gene>
<evidence type="ECO:0000313" key="4">
    <source>
        <dbReference type="Proteomes" id="UP000192708"/>
    </source>
</evidence>
<dbReference type="InterPro" id="IPR010987">
    <property type="entry name" value="Glutathione-S-Trfase_C-like"/>
</dbReference>
<dbReference type="PROSITE" id="PS50404">
    <property type="entry name" value="GST_NTER"/>
    <property type="match status" value="1"/>
</dbReference>
<feature type="domain" description="GST N-terminal" evidence="1">
    <location>
        <begin position="1"/>
        <end position="66"/>
    </location>
</feature>
<dbReference type="GO" id="GO:0005737">
    <property type="term" value="C:cytoplasm"/>
    <property type="evidence" value="ECO:0007669"/>
    <property type="project" value="TreeGrafter"/>
</dbReference>
<evidence type="ECO:0000259" key="2">
    <source>
        <dbReference type="PROSITE" id="PS50405"/>
    </source>
</evidence>
<dbReference type="SUPFAM" id="SSF52833">
    <property type="entry name" value="Thioredoxin-like"/>
    <property type="match status" value="1"/>
</dbReference>
<dbReference type="AlphaFoldDB" id="A0A1W2A2X4"/>
<organism evidence="3 4">
    <name type="scientific">Polynucleobacter kasalickyi</name>
    <dbReference type="NCBI Taxonomy" id="1938817"/>
    <lineage>
        <taxon>Bacteria</taxon>
        <taxon>Pseudomonadati</taxon>
        <taxon>Pseudomonadota</taxon>
        <taxon>Betaproteobacteria</taxon>
        <taxon>Burkholderiales</taxon>
        <taxon>Burkholderiaceae</taxon>
        <taxon>Polynucleobacter</taxon>
    </lineage>
</organism>
<evidence type="ECO:0000313" key="3">
    <source>
        <dbReference type="EMBL" id="SMC55015.1"/>
    </source>
</evidence>
<keyword evidence="4" id="KW-1185">Reference proteome</keyword>
<accession>A0A1W2A2X4</accession>
<dbReference type="InterPro" id="IPR036249">
    <property type="entry name" value="Thioredoxin-like_sf"/>
</dbReference>
<dbReference type="Proteomes" id="UP000192708">
    <property type="component" value="Unassembled WGS sequence"/>
</dbReference>
<proteinExistence type="predicted"/>
<dbReference type="STRING" id="1938817.SAMN06296008_10762"/>
<protein>
    <submittedName>
        <fullName evidence="3">Glutathione S-transferase</fullName>
    </submittedName>
</protein>
<dbReference type="InterPro" id="IPR004045">
    <property type="entry name" value="Glutathione_S-Trfase_N"/>
</dbReference>
<dbReference type="SUPFAM" id="SSF47616">
    <property type="entry name" value="GST C-terminal domain-like"/>
    <property type="match status" value="1"/>
</dbReference>
<dbReference type="Pfam" id="PF13410">
    <property type="entry name" value="GST_C_2"/>
    <property type="match status" value="1"/>
</dbReference>
<name>A0A1W2A2X4_9BURK</name>
<reference evidence="3 4" key="1">
    <citation type="submission" date="2017-04" db="EMBL/GenBank/DDBJ databases">
        <authorList>
            <person name="Afonso C.L."/>
            <person name="Miller P.J."/>
            <person name="Scott M.A."/>
            <person name="Spackman E."/>
            <person name="Goraichik I."/>
            <person name="Dimitrov K.M."/>
            <person name="Suarez D.L."/>
            <person name="Swayne D.E."/>
        </authorList>
    </citation>
    <scope>NUCLEOTIDE SEQUENCE [LARGE SCALE GENOMIC DNA]</scope>
    <source>
        <strain evidence="3 4">VK13</strain>
    </source>
</reference>
<dbReference type="PANTHER" id="PTHR43968">
    <property type="match status" value="1"/>
</dbReference>
<dbReference type="Gene3D" id="3.40.30.10">
    <property type="entry name" value="Glutaredoxin"/>
    <property type="match status" value="1"/>
</dbReference>
<dbReference type="EMBL" id="FWXJ01000007">
    <property type="protein sequence ID" value="SMC55015.1"/>
    <property type="molecule type" value="Genomic_DNA"/>
</dbReference>